<gene>
    <name evidence="1" type="ORF">ERS013200_02456</name>
</gene>
<reference evidence="1 2" key="1">
    <citation type="submission" date="2015-07" db="EMBL/GenBank/DDBJ databases">
        <authorList>
            <consortium name="Pathogen Informatics"/>
        </authorList>
    </citation>
    <scope>NUCLEOTIDE SEQUENCE [LARGE SCALE GENOMIC DNA]</scope>
    <source>
        <strain evidence="1 2">A316</strain>
    </source>
</reference>
<dbReference type="Proteomes" id="UP000041770">
    <property type="component" value="Unassembled WGS sequence"/>
</dbReference>
<organism evidence="1 2">
    <name type="scientific">Vibrio cholerae</name>
    <dbReference type="NCBI Taxonomy" id="666"/>
    <lineage>
        <taxon>Bacteria</taxon>
        <taxon>Pseudomonadati</taxon>
        <taxon>Pseudomonadota</taxon>
        <taxon>Gammaproteobacteria</taxon>
        <taxon>Vibrionales</taxon>
        <taxon>Vibrionaceae</taxon>
        <taxon>Vibrio</taxon>
    </lineage>
</organism>
<accession>A0A656AC30</accession>
<protein>
    <submittedName>
        <fullName evidence="1">Uncharacterized protein</fullName>
    </submittedName>
</protein>
<sequence>MHELSFKIKSKGMDLLWHKITKSQPSENRIEWDAKLQKWDYR</sequence>
<name>A0A656AC30_VIBCL</name>
<proteinExistence type="predicted"/>
<dbReference type="AlphaFoldDB" id="A0A656AC30"/>
<evidence type="ECO:0000313" key="1">
    <source>
        <dbReference type="EMBL" id="CSC85507.1"/>
    </source>
</evidence>
<evidence type="ECO:0000313" key="2">
    <source>
        <dbReference type="Proteomes" id="UP000041770"/>
    </source>
</evidence>
<dbReference type="EMBL" id="CWQY01000016">
    <property type="protein sequence ID" value="CSC85507.1"/>
    <property type="molecule type" value="Genomic_DNA"/>
</dbReference>